<feature type="region of interest" description="Disordered" evidence="1">
    <location>
        <begin position="1"/>
        <end position="34"/>
    </location>
</feature>
<feature type="compositionally biased region" description="Basic and acidic residues" evidence="1">
    <location>
        <begin position="105"/>
        <end position="114"/>
    </location>
</feature>
<evidence type="ECO:0000313" key="3">
    <source>
        <dbReference type="Proteomes" id="UP000735302"/>
    </source>
</evidence>
<gene>
    <name evidence="2" type="ORF">PoB_000540400</name>
</gene>
<sequence length="126" mass="14337">MHGWDRRLGKVAPDKNCPLTSQPVRTMVTNPSGKPREAAQECVTEVPALTNHFIKTDADSSPTIVNHERTERKLLEGIRPMEGDRGRENLRDRREKRPGKTFGIEGERGRENFRNRRGKRPGEPLG</sequence>
<reference evidence="2 3" key="1">
    <citation type="journal article" date="2021" name="Elife">
        <title>Chloroplast acquisition without the gene transfer in kleptoplastic sea slugs, Plakobranchus ocellatus.</title>
        <authorList>
            <person name="Maeda T."/>
            <person name="Takahashi S."/>
            <person name="Yoshida T."/>
            <person name="Shimamura S."/>
            <person name="Takaki Y."/>
            <person name="Nagai Y."/>
            <person name="Toyoda A."/>
            <person name="Suzuki Y."/>
            <person name="Arimoto A."/>
            <person name="Ishii H."/>
            <person name="Satoh N."/>
            <person name="Nishiyama T."/>
            <person name="Hasebe M."/>
            <person name="Maruyama T."/>
            <person name="Minagawa J."/>
            <person name="Obokata J."/>
            <person name="Shigenobu S."/>
        </authorList>
    </citation>
    <scope>NUCLEOTIDE SEQUENCE [LARGE SCALE GENOMIC DNA]</scope>
</reference>
<dbReference type="Proteomes" id="UP000735302">
    <property type="component" value="Unassembled WGS sequence"/>
</dbReference>
<dbReference type="AlphaFoldDB" id="A0AAV3Y7J6"/>
<protein>
    <submittedName>
        <fullName evidence="2">Uncharacterized protein</fullName>
    </submittedName>
</protein>
<accession>A0AAV3Y7J6</accession>
<evidence type="ECO:0000256" key="1">
    <source>
        <dbReference type="SAM" id="MobiDB-lite"/>
    </source>
</evidence>
<evidence type="ECO:0000313" key="2">
    <source>
        <dbReference type="EMBL" id="GFN78898.1"/>
    </source>
</evidence>
<feature type="compositionally biased region" description="Polar residues" evidence="1">
    <location>
        <begin position="18"/>
        <end position="32"/>
    </location>
</feature>
<feature type="region of interest" description="Disordered" evidence="1">
    <location>
        <begin position="80"/>
        <end position="126"/>
    </location>
</feature>
<organism evidence="2 3">
    <name type="scientific">Plakobranchus ocellatus</name>
    <dbReference type="NCBI Taxonomy" id="259542"/>
    <lineage>
        <taxon>Eukaryota</taxon>
        <taxon>Metazoa</taxon>
        <taxon>Spiralia</taxon>
        <taxon>Lophotrochozoa</taxon>
        <taxon>Mollusca</taxon>
        <taxon>Gastropoda</taxon>
        <taxon>Heterobranchia</taxon>
        <taxon>Euthyneura</taxon>
        <taxon>Panpulmonata</taxon>
        <taxon>Sacoglossa</taxon>
        <taxon>Placobranchoidea</taxon>
        <taxon>Plakobranchidae</taxon>
        <taxon>Plakobranchus</taxon>
    </lineage>
</organism>
<dbReference type="EMBL" id="BLXT01000621">
    <property type="protein sequence ID" value="GFN78898.1"/>
    <property type="molecule type" value="Genomic_DNA"/>
</dbReference>
<feature type="compositionally biased region" description="Basic and acidic residues" evidence="1">
    <location>
        <begin position="80"/>
        <end position="95"/>
    </location>
</feature>
<proteinExistence type="predicted"/>
<comment type="caution">
    <text evidence="2">The sequence shown here is derived from an EMBL/GenBank/DDBJ whole genome shotgun (WGS) entry which is preliminary data.</text>
</comment>
<name>A0AAV3Y7J6_9GAST</name>
<keyword evidence="3" id="KW-1185">Reference proteome</keyword>